<evidence type="ECO:0000256" key="1">
    <source>
        <dbReference type="ARBA" id="ARBA00001554"/>
    </source>
</evidence>
<dbReference type="Pfam" id="PF01329">
    <property type="entry name" value="Pterin_4a"/>
    <property type="match status" value="1"/>
</dbReference>
<comment type="caution">
    <text evidence="5">The sequence shown here is derived from an EMBL/GenBank/DDBJ whole genome shotgun (WGS) entry which is preliminary data.</text>
</comment>
<sequence>METPVQVVEPEAVVEGDANNTKALDVSRELLAADAARAAMYDWPNWCLSDDCTSMSRRVVTESYVSAVAFIHAVTEMASEHGHYPDIVLARDKTITLTLSTDGSHGRRGVSELDFLLAECFDQIPLGNAATPVIFI</sequence>
<keyword evidence="6" id="KW-1185">Reference proteome</keyword>
<evidence type="ECO:0000256" key="2">
    <source>
        <dbReference type="ARBA" id="ARBA00006472"/>
    </source>
</evidence>
<gene>
    <name evidence="5" type="ORF">CTAYLR_008711</name>
</gene>
<evidence type="ECO:0000256" key="3">
    <source>
        <dbReference type="ARBA" id="ARBA00013252"/>
    </source>
</evidence>
<accession>A0AAD7UK62</accession>
<reference evidence="5" key="1">
    <citation type="submission" date="2023-01" db="EMBL/GenBank/DDBJ databases">
        <title>Metagenome sequencing of chrysophaentin producing Chrysophaeum taylorii.</title>
        <authorList>
            <person name="Davison J."/>
            <person name="Bewley C."/>
        </authorList>
    </citation>
    <scope>NUCLEOTIDE SEQUENCE</scope>
    <source>
        <strain evidence="5">NIES-1699</strain>
    </source>
</reference>
<dbReference type="EMBL" id="JAQMWT010000154">
    <property type="protein sequence ID" value="KAJ8609041.1"/>
    <property type="molecule type" value="Genomic_DNA"/>
</dbReference>
<evidence type="ECO:0000313" key="6">
    <source>
        <dbReference type="Proteomes" id="UP001230188"/>
    </source>
</evidence>
<dbReference type="InterPro" id="IPR036428">
    <property type="entry name" value="PCD_sf"/>
</dbReference>
<dbReference type="SUPFAM" id="SSF55248">
    <property type="entry name" value="PCD-like"/>
    <property type="match status" value="1"/>
</dbReference>
<evidence type="ECO:0000313" key="5">
    <source>
        <dbReference type="EMBL" id="KAJ8609041.1"/>
    </source>
</evidence>
<name>A0AAD7UK62_9STRA</name>
<organism evidence="5 6">
    <name type="scientific">Chrysophaeum taylorii</name>
    <dbReference type="NCBI Taxonomy" id="2483200"/>
    <lineage>
        <taxon>Eukaryota</taxon>
        <taxon>Sar</taxon>
        <taxon>Stramenopiles</taxon>
        <taxon>Ochrophyta</taxon>
        <taxon>Pelagophyceae</taxon>
        <taxon>Pelagomonadales</taxon>
        <taxon>Pelagomonadaceae</taxon>
        <taxon>Chrysophaeum</taxon>
    </lineage>
</organism>
<dbReference type="InterPro" id="IPR001533">
    <property type="entry name" value="Pterin_deHydtase"/>
</dbReference>
<evidence type="ECO:0000256" key="4">
    <source>
        <dbReference type="ARBA" id="ARBA00023239"/>
    </source>
</evidence>
<proteinExistence type="inferred from homology"/>
<protein>
    <recommendedName>
        <fullName evidence="3">4a-hydroxytetrahydrobiopterin dehydratase</fullName>
        <ecNumber evidence="3">4.2.1.96</ecNumber>
    </recommendedName>
</protein>
<dbReference type="GO" id="GO:0006729">
    <property type="term" value="P:tetrahydrobiopterin biosynthetic process"/>
    <property type="evidence" value="ECO:0007669"/>
    <property type="project" value="InterPro"/>
</dbReference>
<comment type="catalytic activity">
    <reaction evidence="1">
        <text>(4aS,6R)-4a-hydroxy-L-erythro-5,6,7,8-tetrahydrobiopterin = (6R)-L-erythro-6,7-dihydrobiopterin + H2O</text>
        <dbReference type="Rhea" id="RHEA:11920"/>
        <dbReference type="ChEBI" id="CHEBI:15377"/>
        <dbReference type="ChEBI" id="CHEBI:15642"/>
        <dbReference type="ChEBI" id="CHEBI:43120"/>
        <dbReference type="EC" id="4.2.1.96"/>
    </reaction>
</comment>
<comment type="similarity">
    <text evidence="2">Belongs to the pterin-4-alpha-carbinolamine dehydratase family.</text>
</comment>
<dbReference type="Proteomes" id="UP001230188">
    <property type="component" value="Unassembled WGS sequence"/>
</dbReference>
<dbReference type="AlphaFoldDB" id="A0AAD7UK62"/>
<dbReference type="EC" id="4.2.1.96" evidence="3"/>
<keyword evidence="4" id="KW-0456">Lyase</keyword>
<dbReference type="Gene3D" id="3.30.1360.20">
    <property type="entry name" value="Transcriptional coactivator/pterin dehydratase"/>
    <property type="match status" value="1"/>
</dbReference>
<dbReference type="GO" id="GO:0008124">
    <property type="term" value="F:4-alpha-hydroxytetrahydrobiopterin dehydratase activity"/>
    <property type="evidence" value="ECO:0007669"/>
    <property type="project" value="UniProtKB-EC"/>
</dbReference>